<proteinExistence type="predicted"/>
<name>A0A380KXE8_9STRE</name>
<organism evidence="2 3">
    <name type="scientific">Streptococcus massiliensis</name>
    <dbReference type="NCBI Taxonomy" id="313439"/>
    <lineage>
        <taxon>Bacteria</taxon>
        <taxon>Bacillati</taxon>
        <taxon>Bacillota</taxon>
        <taxon>Bacilli</taxon>
        <taxon>Lactobacillales</taxon>
        <taxon>Streptococcaceae</taxon>
        <taxon>Streptococcus</taxon>
    </lineage>
</organism>
<keyword evidence="2" id="KW-0418">Kinase</keyword>
<accession>A0A380KXE8</accession>
<dbReference type="Proteomes" id="UP000254634">
    <property type="component" value="Unassembled WGS sequence"/>
</dbReference>
<dbReference type="SUPFAM" id="SSF52540">
    <property type="entry name" value="P-loop containing nucleoside triphosphate hydrolases"/>
    <property type="match status" value="1"/>
</dbReference>
<dbReference type="EMBL" id="UHFR01000005">
    <property type="protein sequence ID" value="SUN76368.1"/>
    <property type="molecule type" value="Genomic_DNA"/>
</dbReference>
<dbReference type="Pfam" id="PF00485">
    <property type="entry name" value="PRK"/>
    <property type="match status" value="1"/>
</dbReference>
<gene>
    <name evidence="2" type="primary">udk</name>
    <name evidence="2" type="ORF">NCTC13765_00857</name>
</gene>
<dbReference type="PANTHER" id="PTHR10285">
    <property type="entry name" value="URIDINE KINASE"/>
    <property type="match status" value="1"/>
</dbReference>
<sequence>MSGMERLLDQLSIYLSDEQPHTIGIYGHGASGKSVFATKLLSRLGESQVNILETDPYVIAEDYRKLLCLSAFPEQKVTACLPSVHELNSLKRDILSLKSGLDIMTIETTWLPAQRLSATKPILIVEGMSVAFLPKSLFDLSICFYTDAETELSRRLKCDSTVRGREIKWIKKAHEARRRQYEEYYQSYQNEADIIVNQSGNDFKIEKCTDILK</sequence>
<dbReference type="AlphaFoldDB" id="A0A380KXE8"/>
<dbReference type="OrthoDB" id="2388275at2"/>
<dbReference type="RefSeq" id="WP_018371343.1">
    <property type="nucleotide sequence ID" value="NZ_UHFR01000005.1"/>
</dbReference>
<dbReference type="InterPro" id="IPR006083">
    <property type="entry name" value="PRK/URK"/>
</dbReference>
<dbReference type="Gene3D" id="3.40.50.300">
    <property type="entry name" value="P-loop containing nucleotide triphosphate hydrolases"/>
    <property type="match status" value="1"/>
</dbReference>
<dbReference type="STRING" id="1123307.GCA_000380065_00651"/>
<reference evidence="2" key="1">
    <citation type="submission" date="2018-06" db="EMBL/GenBank/DDBJ databases">
        <authorList>
            <consortium name="Pathogen Informatics"/>
            <person name="Doyle S."/>
        </authorList>
    </citation>
    <scope>NUCLEOTIDE SEQUENCE [LARGE SCALE GENOMIC DNA]</scope>
    <source>
        <strain evidence="2">NCTC13765</strain>
    </source>
</reference>
<protein>
    <submittedName>
        <fullName evidence="2">Uridine kinase</fullName>
        <ecNumber evidence="2">2.7.1.48</ecNumber>
    </submittedName>
</protein>
<dbReference type="InterPro" id="IPR027417">
    <property type="entry name" value="P-loop_NTPase"/>
</dbReference>
<feature type="domain" description="Phosphoribulokinase/uridine kinase" evidence="1">
    <location>
        <begin position="23"/>
        <end position="198"/>
    </location>
</feature>
<evidence type="ECO:0000313" key="3">
    <source>
        <dbReference type="Proteomes" id="UP000254634"/>
    </source>
</evidence>
<keyword evidence="3" id="KW-1185">Reference proteome</keyword>
<dbReference type="GO" id="GO:0004849">
    <property type="term" value="F:uridine kinase activity"/>
    <property type="evidence" value="ECO:0007669"/>
    <property type="project" value="UniProtKB-EC"/>
</dbReference>
<evidence type="ECO:0000259" key="1">
    <source>
        <dbReference type="Pfam" id="PF00485"/>
    </source>
</evidence>
<dbReference type="GO" id="GO:0005524">
    <property type="term" value="F:ATP binding"/>
    <property type="evidence" value="ECO:0007669"/>
    <property type="project" value="InterPro"/>
</dbReference>
<dbReference type="EC" id="2.7.1.48" evidence="2"/>
<evidence type="ECO:0000313" key="2">
    <source>
        <dbReference type="EMBL" id="SUN76368.1"/>
    </source>
</evidence>
<keyword evidence="2" id="KW-0808">Transferase</keyword>